<keyword evidence="3" id="KW-0479">Metal-binding</keyword>
<name>A0A9P4S687_9PEZI</name>
<dbReference type="Gene3D" id="1.10.630.10">
    <property type="entry name" value="Cytochrome P450"/>
    <property type="match status" value="1"/>
</dbReference>
<reference evidence="8" key="1">
    <citation type="journal article" date="2020" name="Stud. Mycol.">
        <title>101 Dothideomycetes genomes: a test case for predicting lifestyles and emergence of pathogens.</title>
        <authorList>
            <person name="Haridas S."/>
            <person name="Albert R."/>
            <person name="Binder M."/>
            <person name="Bloem J."/>
            <person name="Labutti K."/>
            <person name="Salamov A."/>
            <person name="Andreopoulos B."/>
            <person name="Baker S."/>
            <person name="Barry K."/>
            <person name="Bills G."/>
            <person name="Bluhm B."/>
            <person name="Cannon C."/>
            <person name="Castanera R."/>
            <person name="Culley D."/>
            <person name="Daum C."/>
            <person name="Ezra D."/>
            <person name="Gonzalez J."/>
            <person name="Henrissat B."/>
            <person name="Kuo A."/>
            <person name="Liang C."/>
            <person name="Lipzen A."/>
            <person name="Lutzoni F."/>
            <person name="Magnuson J."/>
            <person name="Mondo S."/>
            <person name="Nolan M."/>
            <person name="Ohm R."/>
            <person name="Pangilinan J."/>
            <person name="Park H.-J."/>
            <person name="Ramirez L."/>
            <person name="Alfaro M."/>
            <person name="Sun H."/>
            <person name="Tritt A."/>
            <person name="Yoshinaga Y."/>
            <person name="Zwiers L.-H."/>
            <person name="Turgeon B."/>
            <person name="Goodwin S."/>
            <person name="Spatafora J."/>
            <person name="Crous P."/>
            <person name="Grigoriev I."/>
        </authorList>
    </citation>
    <scope>NUCLEOTIDE SEQUENCE</scope>
    <source>
        <strain evidence="8">CBS 101060</strain>
    </source>
</reference>
<dbReference type="GO" id="GO:0020037">
    <property type="term" value="F:heme binding"/>
    <property type="evidence" value="ECO:0007669"/>
    <property type="project" value="InterPro"/>
</dbReference>
<dbReference type="InterPro" id="IPR050121">
    <property type="entry name" value="Cytochrome_P450_monoxygenase"/>
</dbReference>
<dbReference type="GO" id="GO:0005506">
    <property type="term" value="F:iron ion binding"/>
    <property type="evidence" value="ECO:0007669"/>
    <property type="project" value="InterPro"/>
</dbReference>
<dbReference type="OrthoDB" id="3945418at2759"/>
<dbReference type="SUPFAM" id="SSF48264">
    <property type="entry name" value="Cytochrome P450"/>
    <property type="match status" value="1"/>
</dbReference>
<dbReference type="Proteomes" id="UP000799429">
    <property type="component" value="Unassembled WGS sequence"/>
</dbReference>
<dbReference type="AlphaFoldDB" id="A0A9P4S687"/>
<keyword evidence="6" id="KW-0503">Monooxygenase</keyword>
<evidence type="ECO:0000256" key="4">
    <source>
        <dbReference type="ARBA" id="ARBA00023002"/>
    </source>
</evidence>
<evidence type="ECO:0008006" key="10">
    <source>
        <dbReference type="Google" id="ProtNLM"/>
    </source>
</evidence>
<evidence type="ECO:0000256" key="6">
    <source>
        <dbReference type="ARBA" id="ARBA00023033"/>
    </source>
</evidence>
<proteinExistence type="inferred from homology"/>
<keyword evidence="9" id="KW-1185">Reference proteome</keyword>
<comment type="similarity">
    <text evidence="2">Belongs to the cytochrome P450 family.</text>
</comment>
<dbReference type="PANTHER" id="PTHR24305:SF157">
    <property type="entry name" value="N-ACETYLTRYPTOPHAN 6-HYDROXYLASE IVOC-RELATED"/>
    <property type="match status" value="1"/>
</dbReference>
<evidence type="ECO:0000256" key="1">
    <source>
        <dbReference type="ARBA" id="ARBA00001971"/>
    </source>
</evidence>
<keyword evidence="5" id="KW-0408">Iron</keyword>
<keyword evidence="7" id="KW-0472">Membrane</keyword>
<sequence length="102" mass="11929">LFIPSVLVLLAASLLYVIIGGIYRLFFSPIAHFPGPRLAALTYWYEFYYDVACQGRYSWKILELHEKYGPVIRINPEELHISDPDFHAHLYVSASRRHTEKF</sequence>
<evidence type="ECO:0000256" key="5">
    <source>
        <dbReference type="ARBA" id="ARBA00023004"/>
    </source>
</evidence>
<evidence type="ECO:0000313" key="8">
    <source>
        <dbReference type="EMBL" id="KAF2836665.1"/>
    </source>
</evidence>
<comment type="cofactor">
    <cofactor evidence="1">
        <name>heme</name>
        <dbReference type="ChEBI" id="CHEBI:30413"/>
    </cofactor>
</comment>
<protein>
    <recommendedName>
        <fullName evidence="10">Cytochrome P450</fullName>
    </recommendedName>
</protein>
<dbReference type="PANTHER" id="PTHR24305">
    <property type="entry name" value="CYTOCHROME P450"/>
    <property type="match status" value="1"/>
</dbReference>
<evidence type="ECO:0000313" key="9">
    <source>
        <dbReference type="Proteomes" id="UP000799429"/>
    </source>
</evidence>
<dbReference type="GO" id="GO:0004497">
    <property type="term" value="F:monooxygenase activity"/>
    <property type="evidence" value="ECO:0007669"/>
    <property type="project" value="UniProtKB-KW"/>
</dbReference>
<evidence type="ECO:0000256" key="7">
    <source>
        <dbReference type="SAM" id="Phobius"/>
    </source>
</evidence>
<dbReference type="GO" id="GO:0016705">
    <property type="term" value="F:oxidoreductase activity, acting on paired donors, with incorporation or reduction of molecular oxygen"/>
    <property type="evidence" value="ECO:0007669"/>
    <property type="project" value="InterPro"/>
</dbReference>
<feature type="transmembrane region" description="Helical" evidence="7">
    <location>
        <begin position="6"/>
        <end position="27"/>
    </location>
</feature>
<accession>A0A9P4S687</accession>
<dbReference type="InterPro" id="IPR036396">
    <property type="entry name" value="Cyt_P450_sf"/>
</dbReference>
<dbReference type="EMBL" id="MU006102">
    <property type="protein sequence ID" value="KAF2836665.1"/>
    <property type="molecule type" value="Genomic_DNA"/>
</dbReference>
<evidence type="ECO:0000256" key="3">
    <source>
        <dbReference type="ARBA" id="ARBA00022723"/>
    </source>
</evidence>
<keyword evidence="7" id="KW-1133">Transmembrane helix</keyword>
<evidence type="ECO:0000256" key="2">
    <source>
        <dbReference type="ARBA" id="ARBA00010617"/>
    </source>
</evidence>
<keyword evidence="4" id="KW-0560">Oxidoreductase</keyword>
<keyword evidence="7" id="KW-0812">Transmembrane</keyword>
<comment type="caution">
    <text evidence="8">The sequence shown here is derived from an EMBL/GenBank/DDBJ whole genome shotgun (WGS) entry which is preliminary data.</text>
</comment>
<feature type="non-terminal residue" evidence="8">
    <location>
        <position position="102"/>
    </location>
</feature>
<feature type="non-terminal residue" evidence="8">
    <location>
        <position position="1"/>
    </location>
</feature>
<organism evidence="8 9">
    <name type="scientific">Patellaria atrata CBS 101060</name>
    <dbReference type="NCBI Taxonomy" id="1346257"/>
    <lineage>
        <taxon>Eukaryota</taxon>
        <taxon>Fungi</taxon>
        <taxon>Dikarya</taxon>
        <taxon>Ascomycota</taxon>
        <taxon>Pezizomycotina</taxon>
        <taxon>Dothideomycetes</taxon>
        <taxon>Dothideomycetes incertae sedis</taxon>
        <taxon>Patellariales</taxon>
        <taxon>Patellariaceae</taxon>
        <taxon>Patellaria</taxon>
    </lineage>
</organism>
<gene>
    <name evidence="8" type="ORF">M501DRAFT_901991</name>
</gene>